<dbReference type="EMBL" id="GGEC01075890">
    <property type="protein sequence ID" value="MBX56374.1"/>
    <property type="molecule type" value="Transcribed_RNA"/>
</dbReference>
<proteinExistence type="predicted"/>
<sequence>MHYRAYGPCPPPVQQKGPETTDMPLTTAIMLINPIATLKQNGAVLQAIIMKSEIHAFPSLIGWSILQ</sequence>
<name>A0A2P2PNU4_RHIMU</name>
<reference evidence="2" key="1">
    <citation type="submission" date="2018-02" db="EMBL/GenBank/DDBJ databases">
        <title>Rhizophora mucronata_Transcriptome.</title>
        <authorList>
            <person name="Meera S.P."/>
            <person name="Sreeshan A."/>
            <person name="Augustine A."/>
        </authorList>
    </citation>
    <scope>NUCLEOTIDE SEQUENCE</scope>
    <source>
        <tissue evidence="2">Leaf</tissue>
    </source>
</reference>
<feature type="region of interest" description="Disordered" evidence="1">
    <location>
        <begin position="1"/>
        <end position="20"/>
    </location>
</feature>
<organism evidence="2">
    <name type="scientific">Rhizophora mucronata</name>
    <name type="common">Asiatic mangrove</name>
    <dbReference type="NCBI Taxonomy" id="61149"/>
    <lineage>
        <taxon>Eukaryota</taxon>
        <taxon>Viridiplantae</taxon>
        <taxon>Streptophyta</taxon>
        <taxon>Embryophyta</taxon>
        <taxon>Tracheophyta</taxon>
        <taxon>Spermatophyta</taxon>
        <taxon>Magnoliopsida</taxon>
        <taxon>eudicotyledons</taxon>
        <taxon>Gunneridae</taxon>
        <taxon>Pentapetalae</taxon>
        <taxon>rosids</taxon>
        <taxon>fabids</taxon>
        <taxon>Malpighiales</taxon>
        <taxon>Rhizophoraceae</taxon>
        <taxon>Rhizophora</taxon>
    </lineage>
</organism>
<accession>A0A2P2PNU4</accession>
<evidence type="ECO:0000313" key="2">
    <source>
        <dbReference type="EMBL" id="MBX56374.1"/>
    </source>
</evidence>
<protein>
    <submittedName>
        <fullName evidence="2">Uncharacterized protein</fullName>
    </submittedName>
</protein>
<dbReference type="AlphaFoldDB" id="A0A2P2PNU4"/>
<evidence type="ECO:0000256" key="1">
    <source>
        <dbReference type="SAM" id="MobiDB-lite"/>
    </source>
</evidence>